<dbReference type="Pfam" id="PF11075">
    <property type="entry name" value="DUF2780"/>
    <property type="match status" value="1"/>
</dbReference>
<dbReference type="EMBL" id="FNNE01000001">
    <property type="protein sequence ID" value="SDW03020.1"/>
    <property type="molecule type" value="Genomic_DNA"/>
</dbReference>
<feature type="signal peptide" evidence="1">
    <location>
        <begin position="1"/>
        <end position="23"/>
    </location>
</feature>
<dbReference type="AlphaFoldDB" id="A0A1H2Q7M7"/>
<evidence type="ECO:0008006" key="4">
    <source>
        <dbReference type="Google" id="ProtNLM"/>
    </source>
</evidence>
<evidence type="ECO:0000313" key="3">
    <source>
        <dbReference type="Proteomes" id="UP000199675"/>
    </source>
</evidence>
<accession>A0A1H2Q7M7</accession>
<sequence length="167" mass="16778">MNSILKRFLLVSSFYLLTPAASAFDFSESLRAGSDALSATSQVSGDAQLLMGQLQGGLGVTESQAMGGTSALLQLAQNSLGADAMTGLTDQVSGLNGLLGASTGAGLGKSLLGSVTSMESVEQAFRAIGLDAGMVQQFAPMVLDFLANQGVAAGLLGSLGSLWSPTV</sequence>
<proteinExistence type="predicted"/>
<dbReference type="STRING" id="488533.SAMN04487960_101145"/>
<keyword evidence="1" id="KW-0732">Signal</keyword>
<organism evidence="2 3">
    <name type="scientific">Marinobacter mobilis</name>
    <dbReference type="NCBI Taxonomy" id="488533"/>
    <lineage>
        <taxon>Bacteria</taxon>
        <taxon>Pseudomonadati</taxon>
        <taxon>Pseudomonadota</taxon>
        <taxon>Gammaproteobacteria</taxon>
        <taxon>Pseudomonadales</taxon>
        <taxon>Marinobacteraceae</taxon>
        <taxon>Marinobacter</taxon>
    </lineage>
</organism>
<dbReference type="Proteomes" id="UP000199675">
    <property type="component" value="Unassembled WGS sequence"/>
</dbReference>
<evidence type="ECO:0000313" key="2">
    <source>
        <dbReference type="EMBL" id="SDW03020.1"/>
    </source>
</evidence>
<keyword evidence="3" id="KW-1185">Reference proteome</keyword>
<name>A0A1H2Q7M7_9GAMM</name>
<dbReference type="InterPro" id="IPR021302">
    <property type="entry name" value="DUF2780_VcgC/VcgE"/>
</dbReference>
<evidence type="ECO:0000256" key="1">
    <source>
        <dbReference type="SAM" id="SignalP"/>
    </source>
</evidence>
<gene>
    <name evidence="2" type="ORF">SAMN04487960_101145</name>
</gene>
<feature type="chain" id="PRO_5011558414" description="DUF2780 domain-containing protein" evidence="1">
    <location>
        <begin position="24"/>
        <end position="167"/>
    </location>
</feature>
<dbReference type="OrthoDB" id="8546843at2"/>
<reference evidence="2 3" key="1">
    <citation type="submission" date="2016-10" db="EMBL/GenBank/DDBJ databases">
        <authorList>
            <person name="de Groot N.N."/>
        </authorList>
    </citation>
    <scope>NUCLEOTIDE SEQUENCE [LARGE SCALE GENOMIC DNA]</scope>
    <source>
        <strain evidence="2 3">CGMCC 1.7059</strain>
    </source>
</reference>
<dbReference type="RefSeq" id="WP_091811032.1">
    <property type="nucleotide sequence ID" value="NZ_FNNE01000001.1"/>
</dbReference>
<protein>
    <recommendedName>
        <fullName evidence="4">DUF2780 domain-containing protein</fullName>
    </recommendedName>
</protein>